<protein>
    <submittedName>
        <fullName evidence="2">Uncharacterized protein</fullName>
    </submittedName>
</protein>
<reference evidence="3" key="1">
    <citation type="submission" date="2017-03" db="EMBL/GenBank/DDBJ databases">
        <title>Phytopthora megakarya and P. palmivora, two closely related causual agents of cacao black pod achieved similar genome size and gene model numbers by different mechanisms.</title>
        <authorList>
            <person name="Ali S."/>
            <person name="Shao J."/>
            <person name="Larry D.J."/>
            <person name="Kronmiller B."/>
            <person name="Shen D."/>
            <person name="Strem M.D."/>
            <person name="Melnick R.L."/>
            <person name="Guiltinan M.J."/>
            <person name="Tyler B.M."/>
            <person name="Meinhardt L.W."/>
            <person name="Bailey B.A."/>
        </authorList>
    </citation>
    <scope>NUCLEOTIDE SEQUENCE [LARGE SCALE GENOMIC DNA]</scope>
    <source>
        <strain evidence="3">zdho120</strain>
    </source>
</reference>
<evidence type="ECO:0000313" key="3">
    <source>
        <dbReference type="Proteomes" id="UP000198211"/>
    </source>
</evidence>
<feature type="region of interest" description="Disordered" evidence="1">
    <location>
        <begin position="12"/>
        <end position="31"/>
    </location>
</feature>
<dbReference type="AlphaFoldDB" id="A0A225UX99"/>
<accession>A0A225UX99</accession>
<comment type="caution">
    <text evidence="2">The sequence shown here is derived from an EMBL/GenBank/DDBJ whole genome shotgun (WGS) entry which is preliminary data.</text>
</comment>
<sequence>MKKKLQLSNWNGNLNVGGRGQSEEDHGALDSGDEAAMDDVITDVVLNVDDAVSDLTAEDGSEMNDEQDSTASEWGEIMDETSTRDCIHPTYLCLMMQVIMDFIKVTLVQHLRCGKDMTLRWRYIAISSNKYQQDVLLPRVDDAYQRHKKRCRVNPRIKTKLEETFIRSCRMWLLSNHMRGADS</sequence>
<gene>
    <name evidence="2" type="ORF">PHMEG_00032738</name>
</gene>
<proteinExistence type="predicted"/>
<evidence type="ECO:0000313" key="2">
    <source>
        <dbReference type="EMBL" id="OWY96879.1"/>
    </source>
</evidence>
<organism evidence="2 3">
    <name type="scientific">Phytophthora megakarya</name>
    <dbReference type="NCBI Taxonomy" id="4795"/>
    <lineage>
        <taxon>Eukaryota</taxon>
        <taxon>Sar</taxon>
        <taxon>Stramenopiles</taxon>
        <taxon>Oomycota</taxon>
        <taxon>Peronosporomycetes</taxon>
        <taxon>Peronosporales</taxon>
        <taxon>Peronosporaceae</taxon>
        <taxon>Phytophthora</taxon>
    </lineage>
</organism>
<dbReference type="EMBL" id="NBNE01011117">
    <property type="protein sequence ID" value="OWY96879.1"/>
    <property type="molecule type" value="Genomic_DNA"/>
</dbReference>
<evidence type="ECO:0000256" key="1">
    <source>
        <dbReference type="SAM" id="MobiDB-lite"/>
    </source>
</evidence>
<dbReference type="Proteomes" id="UP000198211">
    <property type="component" value="Unassembled WGS sequence"/>
</dbReference>
<name>A0A225UX99_9STRA</name>
<keyword evidence="3" id="KW-1185">Reference proteome</keyword>